<dbReference type="InterPro" id="IPR013022">
    <property type="entry name" value="Xyl_isomerase-like_TIM-brl"/>
</dbReference>
<dbReference type="Pfam" id="PF01261">
    <property type="entry name" value="AP_endonuc_2"/>
    <property type="match status" value="1"/>
</dbReference>
<dbReference type="PANTHER" id="PTHR12110">
    <property type="entry name" value="HYDROXYPYRUVATE ISOMERASE"/>
    <property type="match status" value="1"/>
</dbReference>
<evidence type="ECO:0000259" key="2">
    <source>
        <dbReference type="Pfam" id="PF01261"/>
    </source>
</evidence>
<protein>
    <submittedName>
        <fullName evidence="3">2-keto-myo-inositol dehydratase</fullName>
    </submittedName>
</protein>
<keyword evidence="4" id="KW-1185">Reference proteome</keyword>
<evidence type="ECO:0000313" key="3">
    <source>
        <dbReference type="EMBL" id="RZU66522.1"/>
    </source>
</evidence>
<accession>A0A4Q8APB2</accession>
<dbReference type="SUPFAM" id="SSF51658">
    <property type="entry name" value="Xylose isomerase-like"/>
    <property type="match status" value="1"/>
</dbReference>
<reference evidence="3 4" key="1">
    <citation type="submission" date="2019-02" db="EMBL/GenBank/DDBJ databases">
        <title>Sequencing the genomes of 1000 actinobacteria strains.</title>
        <authorList>
            <person name="Klenk H.-P."/>
        </authorList>
    </citation>
    <scope>NUCLEOTIDE SEQUENCE [LARGE SCALE GENOMIC DNA]</scope>
    <source>
        <strain evidence="3 4">DSM 18319</strain>
    </source>
</reference>
<evidence type="ECO:0000313" key="4">
    <source>
        <dbReference type="Proteomes" id="UP000291483"/>
    </source>
</evidence>
<dbReference type="InterPro" id="IPR050312">
    <property type="entry name" value="IolE/XylAMocC-like"/>
</dbReference>
<name>A0A4Q8APB2_9MICO</name>
<evidence type="ECO:0000256" key="1">
    <source>
        <dbReference type="ARBA" id="ARBA00023277"/>
    </source>
</evidence>
<gene>
    <name evidence="3" type="ORF">EV379_2880</name>
</gene>
<dbReference type="Proteomes" id="UP000291483">
    <property type="component" value="Unassembled WGS sequence"/>
</dbReference>
<comment type="caution">
    <text evidence="3">The sequence shown here is derived from an EMBL/GenBank/DDBJ whole genome shotgun (WGS) entry which is preliminary data.</text>
</comment>
<organism evidence="3 4">
    <name type="scientific">Microterricola gilva</name>
    <dbReference type="NCBI Taxonomy" id="393267"/>
    <lineage>
        <taxon>Bacteria</taxon>
        <taxon>Bacillati</taxon>
        <taxon>Actinomycetota</taxon>
        <taxon>Actinomycetes</taxon>
        <taxon>Micrococcales</taxon>
        <taxon>Microbacteriaceae</taxon>
        <taxon>Microterricola</taxon>
    </lineage>
</organism>
<keyword evidence="1" id="KW-0119">Carbohydrate metabolism</keyword>
<dbReference type="OrthoDB" id="104997at2"/>
<dbReference type="AlphaFoldDB" id="A0A4Q8APB2"/>
<sequence>MSRRDLKFALNAIQWINVKEDPNDPNSADLWRFADPSFVADYPDVLGQIKAAGFDTTMLEVLDTQTLQNYKAMVDAAGLQLSPGYVEVPLPSDHGGQLARGSYERAHWFDHARRRAEESNYFGLDTIFVSAEVNQTPSGVRFNERAAVGYDFRQDRLDEFVEYLIETCEVLKAEGIRSGLHNHVGTWVETEAEIEYVLGQVDSSLLGASFDIGHLEWAGIDSPSYLSKWSDRLMDLHIKDLNLAVARSARENPVPYNVSTNRGLFLEPGLGQIDLPGVLNALPEAFDGWVLIEVDRASMNPGESAAVSAEWMRRVKAGEL</sequence>
<dbReference type="Gene3D" id="3.20.20.150">
    <property type="entry name" value="Divalent-metal-dependent TIM barrel enzymes"/>
    <property type="match status" value="1"/>
</dbReference>
<proteinExistence type="predicted"/>
<dbReference type="InterPro" id="IPR036237">
    <property type="entry name" value="Xyl_isomerase-like_sf"/>
</dbReference>
<dbReference type="EMBL" id="SHLC01000001">
    <property type="protein sequence ID" value="RZU66522.1"/>
    <property type="molecule type" value="Genomic_DNA"/>
</dbReference>
<feature type="domain" description="Xylose isomerase-like TIM barrel" evidence="2">
    <location>
        <begin position="48"/>
        <end position="314"/>
    </location>
</feature>
<dbReference type="RefSeq" id="WP_130506710.1">
    <property type="nucleotide sequence ID" value="NZ_SHLC01000001.1"/>
</dbReference>